<dbReference type="GO" id="GO:0005254">
    <property type="term" value="F:chloride channel activity"/>
    <property type="evidence" value="ECO:0007669"/>
    <property type="project" value="TreeGrafter"/>
</dbReference>
<evidence type="ECO:0000256" key="1">
    <source>
        <dbReference type="ARBA" id="ARBA00004141"/>
    </source>
</evidence>
<dbReference type="Proteomes" id="UP000515159">
    <property type="component" value="Chromosome 4"/>
</dbReference>
<keyword evidence="4 6" id="KW-1133">Transmembrane helix</keyword>
<reference evidence="9 10" key="1">
    <citation type="submission" date="2025-04" db="UniProtKB">
        <authorList>
            <consortium name="RefSeq"/>
        </authorList>
    </citation>
    <scope>IDENTIFICATION</scope>
</reference>
<evidence type="ECO:0000256" key="5">
    <source>
        <dbReference type="ARBA" id="ARBA00023136"/>
    </source>
</evidence>
<feature type="transmembrane region" description="Helical" evidence="6">
    <location>
        <begin position="308"/>
        <end position="333"/>
    </location>
</feature>
<evidence type="ECO:0000256" key="2">
    <source>
        <dbReference type="ARBA" id="ARBA00009671"/>
    </source>
</evidence>
<accession>A0A6P8QDA0</accession>
<evidence type="ECO:0000256" key="6">
    <source>
        <dbReference type="RuleBase" id="RU280814"/>
    </source>
</evidence>
<dbReference type="PANTHER" id="PTHR12308">
    <property type="entry name" value="ANOCTAMIN"/>
    <property type="match status" value="1"/>
</dbReference>
<dbReference type="PANTHER" id="PTHR12308:SF36">
    <property type="entry name" value="ANOCTAMIN"/>
    <property type="match status" value="1"/>
</dbReference>
<keyword evidence="5 6" id="KW-0472">Membrane</keyword>
<evidence type="ECO:0000313" key="9">
    <source>
        <dbReference type="RefSeq" id="XP_033797176.1"/>
    </source>
</evidence>
<comment type="similarity">
    <text evidence="2 6">Belongs to the anoctamin family.</text>
</comment>
<feature type="domain" description="Anoctamin transmembrane" evidence="7">
    <location>
        <begin position="194"/>
        <end position="620"/>
    </location>
</feature>
<evidence type="ECO:0000313" key="10">
    <source>
        <dbReference type="RefSeq" id="XP_033797177.1"/>
    </source>
</evidence>
<proteinExistence type="inferred from homology"/>
<dbReference type="InterPro" id="IPR007632">
    <property type="entry name" value="Anoctamin"/>
</dbReference>
<feature type="transmembrane region" description="Helical" evidence="6">
    <location>
        <begin position="588"/>
        <end position="609"/>
    </location>
</feature>
<evidence type="ECO:0000259" key="7">
    <source>
        <dbReference type="Pfam" id="PF04547"/>
    </source>
</evidence>
<dbReference type="AlphaFoldDB" id="A0A6P8QDA0"/>
<feature type="transmembrane region" description="Helical" evidence="6">
    <location>
        <begin position="542"/>
        <end position="568"/>
    </location>
</feature>
<dbReference type="GeneID" id="117359105"/>
<dbReference type="KEGG" id="gsh:117359105"/>
<keyword evidence="8" id="KW-1185">Reference proteome</keyword>
<evidence type="ECO:0000256" key="3">
    <source>
        <dbReference type="ARBA" id="ARBA00022692"/>
    </source>
</evidence>
<dbReference type="InterPro" id="IPR049452">
    <property type="entry name" value="Anoctamin_TM"/>
</dbReference>
<sequence>MSSWTPVPCQCCYTSSIQSLVAIQLRYPAKAETKRWLVSKLEGRKKEGGAHLLVHPGEDDDGTLVLLSATPYSLLQATEVLGLAKPSSDGSMVTFSYNNKADFPNSEKPEAFLTLAERQLLVKYATDSAKVLQETPVPGYPERRLYPGQPIVQSLQKWGIIEKFYPLHVEEEMHLLTEAWYSQIHKIRQPIDAIRSYFGDSVGLYFSFLGFFTISLVPMAILGVLYHYLSLSFPDKYLLFAIFSVLWSTMTMEFWKRHCATKAYAWGTLQLKSHFEEPRAGYWGPPALNPITGRQEPYYPSWKRKLRIMLVSIPIIFVFLGLAFDGMTMYLYWERWIQVSYQQHHGSSRLAAVCLYLPSCMYTLYIELLNRIYKWVAAVLTEWENHRVESAFQNQLTVKVLVFRFINCFSGLFYITFYMQDLQLLRKRLSSLLIVSQVINQVNECLLPFLLQKFQLRPGTAHHENSKDAPVVDSFVSEGDLPAYPGLFDDYMELFVQFGYASLFSCVYPLTAALLVVNNITEIWTDSFKLCRLFQKPFPCPAANIGVWQVAFEVLGIFAVGTNCFIITISPEVKELCLDFGMTPEQSLLYAIGLEHILITLKIVMAFAIPDQPHWLRLKVLQMEYHSWEALKQSAIKRALPVS</sequence>
<evidence type="ECO:0000313" key="8">
    <source>
        <dbReference type="Proteomes" id="UP000515159"/>
    </source>
</evidence>
<gene>
    <name evidence="9 10" type="primary">LOC117359105</name>
</gene>
<feature type="transmembrane region" description="Helical" evidence="6">
    <location>
        <begin position="345"/>
        <end position="365"/>
    </location>
</feature>
<feature type="transmembrane region" description="Helical" evidence="6">
    <location>
        <begin position="498"/>
        <end position="521"/>
    </location>
</feature>
<feature type="transmembrane region" description="Helical" evidence="6">
    <location>
        <begin position="204"/>
        <end position="225"/>
    </location>
</feature>
<dbReference type="GO" id="GO:0005886">
    <property type="term" value="C:plasma membrane"/>
    <property type="evidence" value="ECO:0007669"/>
    <property type="project" value="TreeGrafter"/>
</dbReference>
<name>A0A6P8QDA0_GEOSA</name>
<dbReference type="Pfam" id="PF04547">
    <property type="entry name" value="Anoctamin"/>
    <property type="match status" value="1"/>
</dbReference>
<organism evidence="8 10">
    <name type="scientific">Geotrypetes seraphini</name>
    <name type="common">Gaboon caecilian</name>
    <name type="synonym">Caecilia seraphini</name>
    <dbReference type="NCBI Taxonomy" id="260995"/>
    <lineage>
        <taxon>Eukaryota</taxon>
        <taxon>Metazoa</taxon>
        <taxon>Chordata</taxon>
        <taxon>Craniata</taxon>
        <taxon>Vertebrata</taxon>
        <taxon>Euteleostomi</taxon>
        <taxon>Amphibia</taxon>
        <taxon>Gymnophiona</taxon>
        <taxon>Geotrypetes</taxon>
    </lineage>
</organism>
<dbReference type="RefSeq" id="XP_033797176.1">
    <property type="nucleotide sequence ID" value="XM_033941285.1"/>
</dbReference>
<dbReference type="OrthoDB" id="296386at2759"/>
<feature type="transmembrane region" description="Helical" evidence="6">
    <location>
        <begin position="401"/>
        <end position="419"/>
    </location>
</feature>
<protein>
    <recommendedName>
        <fullName evidence="6">Anoctamin</fullName>
    </recommendedName>
</protein>
<keyword evidence="3 6" id="KW-0812">Transmembrane</keyword>
<feature type="transmembrane region" description="Helical" evidence="6">
    <location>
        <begin position="237"/>
        <end position="255"/>
    </location>
</feature>
<dbReference type="RefSeq" id="XP_033797177.1">
    <property type="nucleotide sequence ID" value="XM_033941286.1"/>
</dbReference>
<evidence type="ECO:0000256" key="4">
    <source>
        <dbReference type="ARBA" id="ARBA00022989"/>
    </source>
</evidence>
<comment type="subcellular location">
    <subcellularLocation>
        <location evidence="1 6">Membrane</location>
        <topology evidence="1 6">Multi-pass membrane protein</topology>
    </subcellularLocation>
</comment>